<proteinExistence type="predicted"/>
<reference evidence="1" key="1">
    <citation type="journal article" date="2017" name="Nature">
        <title>The sunflower genome provides insights into oil metabolism, flowering and Asterid evolution.</title>
        <authorList>
            <person name="Badouin H."/>
            <person name="Gouzy J."/>
            <person name="Grassa C.J."/>
            <person name="Murat F."/>
            <person name="Staton S.E."/>
            <person name="Cottret L."/>
            <person name="Lelandais-Briere C."/>
            <person name="Owens G.L."/>
            <person name="Carrere S."/>
            <person name="Mayjonade B."/>
            <person name="Legrand L."/>
            <person name="Gill N."/>
            <person name="Kane N.C."/>
            <person name="Bowers J.E."/>
            <person name="Hubner S."/>
            <person name="Bellec A."/>
            <person name="Berard A."/>
            <person name="Berges H."/>
            <person name="Blanchet N."/>
            <person name="Boniface M.C."/>
            <person name="Brunel D."/>
            <person name="Catrice O."/>
            <person name="Chaidir N."/>
            <person name="Claudel C."/>
            <person name="Donnadieu C."/>
            <person name="Faraut T."/>
            <person name="Fievet G."/>
            <person name="Helmstetter N."/>
            <person name="King M."/>
            <person name="Knapp S.J."/>
            <person name="Lai Z."/>
            <person name="Le Paslier M.C."/>
            <person name="Lippi Y."/>
            <person name="Lorenzon L."/>
            <person name="Mandel J.R."/>
            <person name="Marage G."/>
            <person name="Marchand G."/>
            <person name="Marquand E."/>
            <person name="Bret-Mestries E."/>
            <person name="Morien E."/>
            <person name="Nambeesan S."/>
            <person name="Nguyen T."/>
            <person name="Pegot-Espagnet P."/>
            <person name="Pouilly N."/>
            <person name="Raftis F."/>
            <person name="Sallet E."/>
            <person name="Schiex T."/>
            <person name="Thomas J."/>
            <person name="Vandecasteele C."/>
            <person name="Vares D."/>
            <person name="Vear F."/>
            <person name="Vautrin S."/>
            <person name="Crespi M."/>
            <person name="Mangin B."/>
            <person name="Burke J.M."/>
            <person name="Salse J."/>
            <person name="Munos S."/>
            <person name="Vincourt P."/>
            <person name="Rieseberg L.H."/>
            <person name="Langlade N.B."/>
        </authorList>
    </citation>
    <scope>NUCLEOTIDE SEQUENCE</scope>
    <source>
        <tissue evidence="1">Leaves</tissue>
    </source>
</reference>
<sequence length="46" mass="5420">MMELMLLFGVTRWDFGTKKKKKNPHEVDDDLLVDGDENLQIPLLYI</sequence>
<gene>
    <name evidence="1" type="ORF">HanXRQr2_Chr09g0406821</name>
</gene>
<comment type="caution">
    <text evidence="1">The sequence shown here is derived from an EMBL/GenBank/DDBJ whole genome shotgun (WGS) entry which is preliminary data.</text>
</comment>
<dbReference type="Gramene" id="mRNA:HanXRQr2_Chr09g0406821">
    <property type="protein sequence ID" value="mRNA:HanXRQr2_Chr09g0406821"/>
    <property type="gene ID" value="HanXRQr2_Chr09g0406821"/>
</dbReference>
<evidence type="ECO:0000313" key="1">
    <source>
        <dbReference type="EMBL" id="KAF5792511.1"/>
    </source>
</evidence>
<dbReference type="EMBL" id="MNCJ02000324">
    <property type="protein sequence ID" value="KAF5792511.1"/>
    <property type="molecule type" value="Genomic_DNA"/>
</dbReference>
<protein>
    <submittedName>
        <fullName evidence="1">Uncharacterized protein</fullName>
    </submittedName>
</protein>
<evidence type="ECO:0000313" key="2">
    <source>
        <dbReference type="Proteomes" id="UP000215914"/>
    </source>
</evidence>
<dbReference type="AlphaFoldDB" id="A0A9K3I9R4"/>
<keyword evidence="2" id="KW-1185">Reference proteome</keyword>
<organism evidence="1 2">
    <name type="scientific">Helianthus annuus</name>
    <name type="common">Common sunflower</name>
    <dbReference type="NCBI Taxonomy" id="4232"/>
    <lineage>
        <taxon>Eukaryota</taxon>
        <taxon>Viridiplantae</taxon>
        <taxon>Streptophyta</taxon>
        <taxon>Embryophyta</taxon>
        <taxon>Tracheophyta</taxon>
        <taxon>Spermatophyta</taxon>
        <taxon>Magnoliopsida</taxon>
        <taxon>eudicotyledons</taxon>
        <taxon>Gunneridae</taxon>
        <taxon>Pentapetalae</taxon>
        <taxon>asterids</taxon>
        <taxon>campanulids</taxon>
        <taxon>Asterales</taxon>
        <taxon>Asteraceae</taxon>
        <taxon>Asteroideae</taxon>
        <taxon>Heliantheae alliance</taxon>
        <taxon>Heliantheae</taxon>
        <taxon>Helianthus</taxon>
    </lineage>
</organism>
<accession>A0A9K3I9R4</accession>
<dbReference type="Proteomes" id="UP000215914">
    <property type="component" value="Unassembled WGS sequence"/>
</dbReference>
<reference evidence="1" key="2">
    <citation type="submission" date="2020-06" db="EMBL/GenBank/DDBJ databases">
        <title>Helianthus annuus Genome sequencing and assembly Release 2.</title>
        <authorList>
            <person name="Gouzy J."/>
            <person name="Langlade N."/>
            <person name="Munos S."/>
        </authorList>
    </citation>
    <scope>NUCLEOTIDE SEQUENCE</scope>
    <source>
        <tissue evidence="1">Leaves</tissue>
    </source>
</reference>
<name>A0A9K3I9R4_HELAN</name>